<feature type="domain" description="MoaB/Mog" evidence="7">
    <location>
        <begin position="36"/>
        <end position="180"/>
    </location>
</feature>
<dbReference type="NCBIfam" id="TIGR00177">
    <property type="entry name" value="molyb_syn"/>
    <property type="match status" value="1"/>
</dbReference>
<comment type="pathway">
    <text evidence="2 5">Cofactor biosynthesis; molybdopterin biosynthesis.</text>
</comment>
<dbReference type="CDD" id="cd00886">
    <property type="entry name" value="MogA_MoaB"/>
    <property type="match status" value="1"/>
</dbReference>
<evidence type="ECO:0000256" key="6">
    <source>
        <dbReference type="SAM" id="MobiDB-lite"/>
    </source>
</evidence>
<dbReference type="PANTHER" id="PTHR43232:SF2">
    <property type="entry name" value="MOLYBDENUM COFACTOR BIOSYNTHESIS PROTEIN B"/>
    <property type="match status" value="1"/>
</dbReference>
<feature type="region of interest" description="Disordered" evidence="6">
    <location>
        <begin position="1"/>
        <end position="28"/>
    </location>
</feature>
<dbReference type="GO" id="GO:0006777">
    <property type="term" value="P:Mo-molybdopterin cofactor biosynthetic process"/>
    <property type="evidence" value="ECO:0007669"/>
    <property type="project" value="UniProtKB-UniRule"/>
</dbReference>
<accession>A0A932HZ77</accession>
<evidence type="ECO:0000256" key="4">
    <source>
        <dbReference type="ARBA" id="ARBA00015262"/>
    </source>
</evidence>
<sequence>MNPTPGGPSREEVSAAAQKKTYEEHRAEGPDAVTCAVITVSDTRTEANDTSGRLIQDMLQDRGHRVAFYRIVKDEPDQIRAAIEAACAGAGVQVVITSGGTGITRRDTTYDVVASMIEKEMPGFGELFRFVSYQDIGTAAMLTRATAGTYRESIVMTLPGSGNACRTGMEKIILPEISHMVREVLKK</sequence>
<evidence type="ECO:0000313" key="9">
    <source>
        <dbReference type="Proteomes" id="UP000782312"/>
    </source>
</evidence>
<evidence type="ECO:0000256" key="5">
    <source>
        <dbReference type="PIRNR" id="PIRNR006443"/>
    </source>
</evidence>
<dbReference type="InterPro" id="IPR012245">
    <property type="entry name" value="MoaB"/>
</dbReference>
<dbReference type="SMART" id="SM00852">
    <property type="entry name" value="MoCF_biosynth"/>
    <property type="match status" value="1"/>
</dbReference>
<dbReference type="Proteomes" id="UP000782312">
    <property type="component" value="Unassembled WGS sequence"/>
</dbReference>
<dbReference type="SUPFAM" id="SSF53218">
    <property type="entry name" value="Molybdenum cofactor biosynthesis proteins"/>
    <property type="match status" value="1"/>
</dbReference>
<dbReference type="Pfam" id="PF00994">
    <property type="entry name" value="MoCF_biosynth"/>
    <property type="match status" value="1"/>
</dbReference>
<dbReference type="InterPro" id="IPR001453">
    <property type="entry name" value="MoaB/Mog_dom"/>
</dbReference>
<comment type="caution">
    <text evidence="8">The sequence shown here is derived from an EMBL/GenBank/DDBJ whole genome shotgun (WGS) entry which is preliminary data.</text>
</comment>
<evidence type="ECO:0000256" key="3">
    <source>
        <dbReference type="ARBA" id="ARBA00006112"/>
    </source>
</evidence>
<protein>
    <recommendedName>
        <fullName evidence="4 5">Molybdenum cofactor biosynthesis protein B</fullName>
    </recommendedName>
</protein>
<proteinExistence type="inferred from homology"/>
<dbReference type="FunFam" id="3.40.980.10:FF:000006">
    <property type="entry name" value="Molybdenum cofactor biosynthesis protein B"/>
    <property type="match status" value="1"/>
</dbReference>
<dbReference type="Gene3D" id="3.40.980.10">
    <property type="entry name" value="MoaB/Mog-like domain"/>
    <property type="match status" value="1"/>
</dbReference>
<evidence type="ECO:0000259" key="7">
    <source>
        <dbReference type="SMART" id="SM00852"/>
    </source>
</evidence>
<dbReference type="GO" id="GO:0005829">
    <property type="term" value="C:cytosol"/>
    <property type="evidence" value="ECO:0007669"/>
    <property type="project" value="TreeGrafter"/>
</dbReference>
<dbReference type="PIRSF" id="PIRSF006443">
    <property type="entry name" value="MoaB"/>
    <property type="match status" value="1"/>
</dbReference>
<evidence type="ECO:0000313" key="8">
    <source>
        <dbReference type="EMBL" id="MBI3128430.1"/>
    </source>
</evidence>
<dbReference type="InterPro" id="IPR036425">
    <property type="entry name" value="MoaB/Mog-like_dom_sf"/>
</dbReference>
<gene>
    <name evidence="8" type="ORF">HYZ11_12560</name>
</gene>
<evidence type="ECO:0000256" key="1">
    <source>
        <dbReference type="ARBA" id="ARBA00003487"/>
    </source>
</evidence>
<evidence type="ECO:0000256" key="2">
    <source>
        <dbReference type="ARBA" id="ARBA00005046"/>
    </source>
</evidence>
<keyword evidence="5" id="KW-0501">Molybdenum cofactor biosynthesis</keyword>
<dbReference type="AlphaFoldDB" id="A0A932HZ77"/>
<reference evidence="8" key="1">
    <citation type="submission" date="2020-07" db="EMBL/GenBank/DDBJ databases">
        <title>Huge and variable diversity of episymbiotic CPR bacteria and DPANN archaea in groundwater ecosystems.</title>
        <authorList>
            <person name="He C.Y."/>
            <person name="Keren R."/>
            <person name="Whittaker M."/>
            <person name="Farag I.F."/>
            <person name="Doudna J."/>
            <person name="Cate J.H.D."/>
            <person name="Banfield J.F."/>
        </authorList>
    </citation>
    <scope>NUCLEOTIDE SEQUENCE</scope>
    <source>
        <strain evidence="8">NC_groundwater_763_Ag_S-0.2um_68_21</strain>
    </source>
</reference>
<dbReference type="PANTHER" id="PTHR43232">
    <property type="entry name" value="MOLYBDENUM COFACTOR BIOSYNTHESIS PROTEIN B"/>
    <property type="match status" value="1"/>
</dbReference>
<name>A0A932HZ77_UNCTE</name>
<comment type="function">
    <text evidence="1 5">May be involved in the biosynthesis of molybdopterin.</text>
</comment>
<organism evidence="8 9">
    <name type="scientific">Tectimicrobiota bacterium</name>
    <dbReference type="NCBI Taxonomy" id="2528274"/>
    <lineage>
        <taxon>Bacteria</taxon>
        <taxon>Pseudomonadati</taxon>
        <taxon>Nitrospinota/Tectimicrobiota group</taxon>
        <taxon>Candidatus Tectimicrobiota</taxon>
    </lineage>
</organism>
<comment type="similarity">
    <text evidence="3 5">Belongs to the MoaB/Mog family.</text>
</comment>
<dbReference type="EMBL" id="JACPUR010000030">
    <property type="protein sequence ID" value="MBI3128430.1"/>
    <property type="molecule type" value="Genomic_DNA"/>
</dbReference>